<proteinExistence type="predicted"/>
<feature type="region of interest" description="Disordered" evidence="1">
    <location>
        <begin position="1"/>
        <end position="34"/>
    </location>
</feature>
<dbReference type="AlphaFoldDB" id="A0AAE0Y167"/>
<accession>A0AAE0Y167</accession>
<comment type="caution">
    <text evidence="2">The sequence shown here is derived from an EMBL/GenBank/DDBJ whole genome shotgun (WGS) entry which is preliminary data.</text>
</comment>
<evidence type="ECO:0000313" key="3">
    <source>
        <dbReference type="Proteomes" id="UP001283361"/>
    </source>
</evidence>
<evidence type="ECO:0000313" key="2">
    <source>
        <dbReference type="EMBL" id="KAK3729201.1"/>
    </source>
</evidence>
<reference evidence="2" key="1">
    <citation type="journal article" date="2023" name="G3 (Bethesda)">
        <title>A reference genome for the long-term kleptoplast-retaining sea slug Elysia crispata morphotype clarki.</title>
        <authorList>
            <person name="Eastman K.E."/>
            <person name="Pendleton A.L."/>
            <person name="Shaikh M.A."/>
            <person name="Suttiyut T."/>
            <person name="Ogas R."/>
            <person name="Tomko P."/>
            <person name="Gavelis G."/>
            <person name="Widhalm J.R."/>
            <person name="Wisecaver J.H."/>
        </authorList>
    </citation>
    <scope>NUCLEOTIDE SEQUENCE</scope>
    <source>
        <strain evidence="2">ECLA1</strain>
    </source>
</reference>
<sequence>MMLIPGSPGRAAVGIDTTYPNQQKHRPEPPSNDFNAAMHHRYRRSTETFYIDILPVVDFSLYSRWLTVHPDPVRTESELTRYLATVLTAVDMRLQTLSLTDTQLNVRMVTPYLSTVCPAVASHCYIQ</sequence>
<dbReference type="Proteomes" id="UP001283361">
    <property type="component" value="Unassembled WGS sequence"/>
</dbReference>
<keyword evidence="3" id="KW-1185">Reference proteome</keyword>
<dbReference type="EMBL" id="JAWDGP010007153">
    <property type="protein sequence ID" value="KAK3729201.1"/>
    <property type="molecule type" value="Genomic_DNA"/>
</dbReference>
<organism evidence="2 3">
    <name type="scientific">Elysia crispata</name>
    <name type="common">lettuce slug</name>
    <dbReference type="NCBI Taxonomy" id="231223"/>
    <lineage>
        <taxon>Eukaryota</taxon>
        <taxon>Metazoa</taxon>
        <taxon>Spiralia</taxon>
        <taxon>Lophotrochozoa</taxon>
        <taxon>Mollusca</taxon>
        <taxon>Gastropoda</taxon>
        <taxon>Heterobranchia</taxon>
        <taxon>Euthyneura</taxon>
        <taxon>Panpulmonata</taxon>
        <taxon>Sacoglossa</taxon>
        <taxon>Placobranchoidea</taxon>
        <taxon>Plakobranchidae</taxon>
        <taxon>Elysia</taxon>
    </lineage>
</organism>
<name>A0AAE0Y167_9GAST</name>
<protein>
    <submittedName>
        <fullName evidence="2">Uncharacterized protein</fullName>
    </submittedName>
</protein>
<evidence type="ECO:0000256" key="1">
    <source>
        <dbReference type="SAM" id="MobiDB-lite"/>
    </source>
</evidence>
<gene>
    <name evidence="2" type="ORF">RRG08_005008</name>
</gene>